<accession>A0A949NC28</accession>
<evidence type="ECO:0000256" key="9">
    <source>
        <dbReference type="SAM" id="Phobius"/>
    </source>
</evidence>
<gene>
    <name evidence="10" type="ORF">KTH89_16840</name>
</gene>
<evidence type="ECO:0000256" key="6">
    <source>
        <dbReference type="ARBA" id="ARBA00022989"/>
    </source>
</evidence>
<dbReference type="InterPro" id="IPR001851">
    <property type="entry name" value="ABC_transp_permease"/>
</dbReference>
<evidence type="ECO:0000256" key="4">
    <source>
        <dbReference type="ARBA" id="ARBA00022519"/>
    </source>
</evidence>
<feature type="transmembrane region" description="Helical" evidence="9">
    <location>
        <begin position="211"/>
        <end position="229"/>
    </location>
</feature>
<dbReference type="AlphaFoldDB" id="A0A949NC28"/>
<dbReference type="GO" id="GO:0005886">
    <property type="term" value="C:plasma membrane"/>
    <property type="evidence" value="ECO:0007669"/>
    <property type="project" value="UniProtKB-SubCell"/>
</dbReference>
<proteinExistence type="predicted"/>
<comment type="caution">
    <text evidence="10">The sequence shown here is derived from an EMBL/GenBank/DDBJ whole genome shotgun (WGS) entry which is preliminary data.</text>
</comment>
<keyword evidence="4" id="KW-0997">Cell inner membrane</keyword>
<feature type="transmembrane region" description="Helical" evidence="9">
    <location>
        <begin position="12"/>
        <end position="33"/>
    </location>
</feature>
<keyword evidence="11" id="KW-1185">Reference proteome</keyword>
<dbReference type="RefSeq" id="WP_238722474.1">
    <property type="nucleotide sequence ID" value="NZ_JAHQCW010000031.1"/>
</dbReference>
<feature type="transmembrane region" description="Helical" evidence="9">
    <location>
        <begin position="291"/>
        <end position="308"/>
    </location>
</feature>
<dbReference type="CDD" id="cd06579">
    <property type="entry name" value="TM_PBP1_transp_AraH_like"/>
    <property type="match status" value="1"/>
</dbReference>
<dbReference type="Pfam" id="PF02653">
    <property type="entry name" value="BPD_transp_2"/>
    <property type="match status" value="1"/>
</dbReference>
<dbReference type="PANTHER" id="PTHR32196:SF71">
    <property type="entry name" value="AUTOINDUCER 2 IMPORT SYSTEM PERMEASE PROTEIN LSRD"/>
    <property type="match status" value="1"/>
</dbReference>
<keyword evidence="5 9" id="KW-0812">Transmembrane</keyword>
<evidence type="ECO:0000313" key="11">
    <source>
        <dbReference type="Proteomes" id="UP000712157"/>
    </source>
</evidence>
<dbReference type="GO" id="GO:0022857">
    <property type="term" value="F:transmembrane transporter activity"/>
    <property type="evidence" value="ECO:0007669"/>
    <property type="project" value="InterPro"/>
</dbReference>
<feature type="transmembrane region" description="Helical" evidence="9">
    <location>
        <begin position="156"/>
        <end position="178"/>
    </location>
</feature>
<sequence length="329" mass="34951">MKTVKKLKFTFNIALLLILIVIFAAISILNPVFLSPEYLLNVVLRNVVELGLISLPMTLIIITGGIDLSVGNIMVLSAMVGAMAAGRMGSVAGVIVTFLVGLACGLFNGIIIAKVKVPAMVTTLASMFLFLGLTRGMTGGDSVYAFPAAEAVGSKLFLGIPVQIFIYMICAVLFYILLAKSTFGRRLFGIGLNSNATKYCGVDIEKMLIRIYALSGLMCALAALIMIGRFSSLRYDAGTNINLKVITIVVLGGTSILGGTGDLKGTILATLIIGVLNSGLTVLNIPIDTQTIVHGTILIISLIAYEIVNRRTSSKRLKEVKTELLKKTG</sequence>
<feature type="transmembrane region" description="Helical" evidence="9">
    <location>
        <begin position="91"/>
        <end position="110"/>
    </location>
</feature>
<keyword evidence="7 9" id="KW-0472">Membrane</keyword>
<dbReference type="EMBL" id="JAHQCW010000031">
    <property type="protein sequence ID" value="MBU9738212.1"/>
    <property type="molecule type" value="Genomic_DNA"/>
</dbReference>
<evidence type="ECO:0000256" key="8">
    <source>
        <dbReference type="ARBA" id="ARBA00039381"/>
    </source>
</evidence>
<keyword evidence="6 9" id="KW-1133">Transmembrane helix</keyword>
<evidence type="ECO:0000313" key="10">
    <source>
        <dbReference type="EMBL" id="MBU9738212.1"/>
    </source>
</evidence>
<organism evidence="10 11">
    <name type="scientific">Diplocloster agilis</name>
    <dbReference type="NCBI Taxonomy" id="2850323"/>
    <lineage>
        <taxon>Bacteria</taxon>
        <taxon>Bacillati</taxon>
        <taxon>Bacillota</taxon>
        <taxon>Clostridia</taxon>
        <taxon>Lachnospirales</taxon>
        <taxon>Lachnospiraceae</taxon>
        <taxon>Diplocloster</taxon>
    </lineage>
</organism>
<evidence type="ECO:0000256" key="7">
    <source>
        <dbReference type="ARBA" id="ARBA00023136"/>
    </source>
</evidence>
<evidence type="ECO:0000256" key="5">
    <source>
        <dbReference type="ARBA" id="ARBA00022692"/>
    </source>
</evidence>
<name>A0A949NC28_9FIRM</name>
<protein>
    <recommendedName>
        <fullName evidence="8">Autoinducer 2 import system permease protein LsrD</fullName>
    </recommendedName>
</protein>
<evidence type="ECO:0000256" key="1">
    <source>
        <dbReference type="ARBA" id="ARBA00004651"/>
    </source>
</evidence>
<reference evidence="10" key="1">
    <citation type="submission" date="2021-06" db="EMBL/GenBank/DDBJ databases">
        <title>Description of novel taxa of the family Lachnospiraceae.</title>
        <authorList>
            <person name="Chaplin A.V."/>
            <person name="Sokolova S.R."/>
            <person name="Pikina A.P."/>
            <person name="Korzhanova M."/>
            <person name="Belova V."/>
            <person name="Korostin D."/>
            <person name="Efimov B.A."/>
        </authorList>
    </citation>
    <scope>NUCLEOTIDE SEQUENCE</scope>
    <source>
        <strain evidence="10">ASD5720</strain>
    </source>
</reference>
<dbReference type="Proteomes" id="UP000712157">
    <property type="component" value="Unassembled WGS sequence"/>
</dbReference>
<feature type="transmembrane region" description="Helical" evidence="9">
    <location>
        <begin position="241"/>
        <end position="259"/>
    </location>
</feature>
<evidence type="ECO:0000256" key="3">
    <source>
        <dbReference type="ARBA" id="ARBA00022475"/>
    </source>
</evidence>
<keyword evidence="2" id="KW-0813">Transport</keyword>
<keyword evidence="3" id="KW-1003">Cell membrane</keyword>
<comment type="subcellular location">
    <subcellularLocation>
        <location evidence="1">Cell membrane</location>
        <topology evidence="1">Multi-pass membrane protein</topology>
    </subcellularLocation>
</comment>
<feature type="transmembrane region" description="Helical" evidence="9">
    <location>
        <begin position="266"/>
        <end position="285"/>
    </location>
</feature>
<dbReference type="PANTHER" id="PTHR32196">
    <property type="entry name" value="ABC TRANSPORTER PERMEASE PROTEIN YPHD-RELATED-RELATED"/>
    <property type="match status" value="1"/>
</dbReference>
<evidence type="ECO:0000256" key="2">
    <source>
        <dbReference type="ARBA" id="ARBA00022448"/>
    </source>
</evidence>